<evidence type="ECO:0000313" key="2">
    <source>
        <dbReference type="Proteomes" id="UP001550535"/>
    </source>
</evidence>
<proteinExistence type="predicted"/>
<evidence type="ECO:0000313" key="1">
    <source>
        <dbReference type="EMBL" id="MEU2123378.1"/>
    </source>
</evidence>
<evidence type="ECO:0008006" key="3">
    <source>
        <dbReference type="Google" id="ProtNLM"/>
    </source>
</evidence>
<dbReference type="Proteomes" id="UP001550535">
    <property type="component" value="Unassembled WGS sequence"/>
</dbReference>
<dbReference type="RefSeq" id="WP_357991769.1">
    <property type="nucleotide sequence ID" value="NZ_JBEYBR010000038.1"/>
</dbReference>
<keyword evidence="2" id="KW-1185">Reference proteome</keyword>
<dbReference type="SUPFAM" id="SSF55961">
    <property type="entry name" value="Bet v1-like"/>
    <property type="match status" value="1"/>
</dbReference>
<dbReference type="InterPro" id="IPR023393">
    <property type="entry name" value="START-like_dom_sf"/>
</dbReference>
<gene>
    <name evidence="1" type="ORF">ABZ507_16340</name>
</gene>
<comment type="caution">
    <text evidence="1">The sequence shown here is derived from an EMBL/GenBank/DDBJ whole genome shotgun (WGS) entry which is preliminary data.</text>
</comment>
<organism evidence="1 2">
    <name type="scientific">Nocardia niwae</name>
    <dbReference type="NCBI Taxonomy" id="626084"/>
    <lineage>
        <taxon>Bacteria</taxon>
        <taxon>Bacillati</taxon>
        <taxon>Actinomycetota</taxon>
        <taxon>Actinomycetes</taxon>
        <taxon>Mycobacteriales</taxon>
        <taxon>Nocardiaceae</taxon>
        <taxon>Nocardia</taxon>
    </lineage>
</organism>
<reference evidence="1 2" key="1">
    <citation type="submission" date="2024-06" db="EMBL/GenBank/DDBJ databases">
        <title>The Natural Products Discovery Center: Release of the First 8490 Sequenced Strains for Exploring Actinobacteria Biosynthetic Diversity.</title>
        <authorList>
            <person name="Kalkreuter E."/>
            <person name="Kautsar S.A."/>
            <person name="Yang D."/>
            <person name="Bader C.D."/>
            <person name="Teijaro C.N."/>
            <person name="Fluegel L."/>
            <person name="Davis C.M."/>
            <person name="Simpson J.R."/>
            <person name="Lauterbach L."/>
            <person name="Steele A.D."/>
            <person name="Gui C."/>
            <person name="Meng S."/>
            <person name="Li G."/>
            <person name="Viehrig K."/>
            <person name="Ye F."/>
            <person name="Su P."/>
            <person name="Kiefer A.F."/>
            <person name="Nichols A."/>
            <person name="Cepeda A.J."/>
            <person name="Yan W."/>
            <person name="Fan B."/>
            <person name="Jiang Y."/>
            <person name="Adhikari A."/>
            <person name="Zheng C.-J."/>
            <person name="Schuster L."/>
            <person name="Cowan T.M."/>
            <person name="Smanski M.J."/>
            <person name="Chevrette M.G."/>
            <person name="De Carvalho L.P.S."/>
            <person name="Shen B."/>
        </authorList>
    </citation>
    <scope>NUCLEOTIDE SEQUENCE [LARGE SCALE GENOMIC DNA]</scope>
    <source>
        <strain evidence="1 2">NPDC019434</strain>
    </source>
</reference>
<protein>
    <recommendedName>
        <fullName evidence="3">Activator of Hsp90 ATPase 1 family protein</fullName>
    </recommendedName>
</protein>
<accession>A0ABV2XBU4</accession>
<name>A0ABV2XBU4_9NOCA</name>
<dbReference type="EMBL" id="JBEYBR010000038">
    <property type="protein sequence ID" value="MEU2123378.1"/>
    <property type="molecule type" value="Genomic_DNA"/>
</dbReference>
<dbReference type="Gene3D" id="3.30.530.20">
    <property type="match status" value="1"/>
</dbReference>
<sequence>MDWQHQPDPERASRVDVTFATVAADRTAVTLVHSDFEKHGSGWASMHDAVGGAGGWPDLVNTYAKVAAAG</sequence>